<keyword evidence="10" id="KW-0378">Hydrolase</keyword>
<dbReference type="EC" id="3.6.5.3" evidence="4"/>
<evidence type="ECO:0000256" key="3">
    <source>
        <dbReference type="ARBA" id="ARBA00007733"/>
    </source>
</evidence>
<dbReference type="InterPro" id="IPR023115">
    <property type="entry name" value="TIF_IF2_dom3"/>
</dbReference>
<evidence type="ECO:0000256" key="6">
    <source>
        <dbReference type="ARBA" id="ARBA00022490"/>
    </source>
</evidence>
<dbReference type="SUPFAM" id="SSF52540">
    <property type="entry name" value="P-loop containing nucleoside triphosphate hydrolases"/>
    <property type="match status" value="1"/>
</dbReference>
<comment type="subunit">
    <text evidence="15">Interacts through its C-terminal domain (CTD) with the CTD of eIF1A (EIF1AX) or with the CTD of EIF5 (mutually exclusive) through a common binding site. Interacts with eIF1A (EIF1AX) from the location of the start codon by the 43S complex until the formation of the 80S complex. Interacts with ANXA5 in a calcium and phospholipid-dependent manner.</text>
</comment>
<dbReference type="Gene3D" id="3.40.50.10050">
    <property type="entry name" value="Translation initiation factor IF- 2, domain 3"/>
    <property type="match status" value="1"/>
</dbReference>
<feature type="transmembrane region" description="Helical" evidence="17">
    <location>
        <begin position="1118"/>
        <end position="1136"/>
    </location>
</feature>
<dbReference type="NCBIfam" id="NF003078">
    <property type="entry name" value="PRK04004.1"/>
    <property type="match status" value="1"/>
</dbReference>
<dbReference type="PANTHER" id="PTHR43381:SF4">
    <property type="entry name" value="EUKARYOTIC TRANSLATION INITIATION FACTOR 5B"/>
    <property type="match status" value="1"/>
</dbReference>
<feature type="compositionally biased region" description="Basic and acidic residues" evidence="16">
    <location>
        <begin position="425"/>
        <end position="440"/>
    </location>
</feature>
<dbReference type="SUPFAM" id="SSF52156">
    <property type="entry name" value="Initiation factor IF2/eIF5b, domain 3"/>
    <property type="match status" value="1"/>
</dbReference>
<gene>
    <name evidence="19" type="ORF">CBOVIS_LOCUS5031</name>
</gene>
<dbReference type="PRINTS" id="PR00315">
    <property type="entry name" value="ELONGATNFCT"/>
</dbReference>
<dbReference type="CDD" id="cd16266">
    <property type="entry name" value="IF2_aeIF5B_IV"/>
    <property type="match status" value="1"/>
</dbReference>
<dbReference type="AlphaFoldDB" id="A0A8S1ENL4"/>
<dbReference type="Pfam" id="PF14578">
    <property type="entry name" value="GTP_EFTU_D4"/>
    <property type="match status" value="1"/>
</dbReference>
<dbReference type="InterPro" id="IPR027417">
    <property type="entry name" value="P-loop_NTPase"/>
</dbReference>
<evidence type="ECO:0000256" key="9">
    <source>
        <dbReference type="ARBA" id="ARBA00022741"/>
    </source>
</evidence>
<dbReference type="InterPro" id="IPR029459">
    <property type="entry name" value="EFTU-type"/>
</dbReference>
<dbReference type="GO" id="GO:0005525">
    <property type="term" value="F:GTP binding"/>
    <property type="evidence" value="ECO:0007669"/>
    <property type="project" value="UniProtKB-KW"/>
</dbReference>
<dbReference type="InterPro" id="IPR024415">
    <property type="entry name" value="Fungus-induced"/>
</dbReference>
<protein>
    <recommendedName>
        <fullName evidence="5">Eukaryotic translation initiation factor 5B</fullName>
        <ecNumber evidence="4">3.6.5.3</ecNumber>
    </recommendedName>
    <alternativeName>
        <fullName evidence="13">Translation initiation factor IF-2</fullName>
    </alternativeName>
</protein>
<feature type="compositionally biased region" description="Acidic residues" evidence="16">
    <location>
        <begin position="441"/>
        <end position="478"/>
    </location>
</feature>
<dbReference type="GO" id="GO:0046872">
    <property type="term" value="F:metal ion binding"/>
    <property type="evidence" value="ECO:0007669"/>
    <property type="project" value="UniProtKB-KW"/>
</dbReference>
<feature type="compositionally biased region" description="Acidic residues" evidence="16">
    <location>
        <begin position="195"/>
        <end position="210"/>
    </location>
</feature>
<dbReference type="InterPro" id="IPR000795">
    <property type="entry name" value="T_Tr_GTP-bd_dom"/>
</dbReference>
<dbReference type="GO" id="GO:0005739">
    <property type="term" value="C:mitochondrion"/>
    <property type="evidence" value="ECO:0007669"/>
    <property type="project" value="TreeGrafter"/>
</dbReference>
<dbReference type="Pfam" id="PF11987">
    <property type="entry name" value="IF-2"/>
    <property type="match status" value="1"/>
</dbReference>
<comment type="cofactor">
    <cofactor evidence="1">
        <name>a monovalent cation</name>
        <dbReference type="ChEBI" id="CHEBI:60242"/>
    </cofactor>
</comment>
<evidence type="ECO:0000256" key="14">
    <source>
        <dbReference type="ARBA" id="ARBA00053410"/>
    </source>
</evidence>
<name>A0A8S1ENL4_9PELO</name>
<evidence type="ECO:0000313" key="20">
    <source>
        <dbReference type="Proteomes" id="UP000494206"/>
    </source>
</evidence>
<keyword evidence="8" id="KW-0479">Metal-binding</keyword>
<dbReference type="InterPro" id="IPR009000">
    <property type="entry name" value="Transl_B-barrel_sf"/>
</dbReference>
<dbReference type="PROSITE" id="PS51722">
    <property type="entry name" value="G_TR_2"/>
    <property type="match status" value="1"/>
</dbReference>
<feature type="region of interest" description="Disordered" evidence="16">
    <location>
        <begin position="1"/>
        <end position="300"/>
    </location>
</feature>
<proteinExistence type="inferred from homology"/>
<accession>A0A8S1ENL4</accession>
<feature type="region of interest" description="Disordered" evidence="16">
    <location>
        <begin position="341"/>
        <end position="489"/>
    </location>
</feature>
<feature type="compositionally biased region" description="Basic and acidic residues" evidence="16">
    <location>
        <begin position="479"/>
        <end position="489"/>
    </location>
</feature>
<dbReference type="GO" id="GO:0003924">
    <property type="term" value="F:GTPase activity"/>
    <property type="evidence" value="ECO:0007669"/>
    <property type="project" value="InterPro"/>
</dbReference>
<feature type="compositionally biased region" description="Basic and acidic residues" evidence="16">
    <location>
        <begin position="253"/>
        <end position="300"/>
    </location>
</feature>
<dbReference type="FunFam" id="3.40.50.10050:FF:000002">
    <property type="entry name" value="Eukaryotic translation initiation factor 5B"/>
    <property type="match status" value="1"/>
</dbReference>
<comment type="similarity">
    <text evidence="3">Belongs to the TRAFAC class translation factor GTPase superfamily. Classic translation factor GTPase family. IF-2 subfamily.</text>
</comment>
<dbReference type="FunFam" id="2.40.30.10:FF:000026">
    <property type="entry name" value="Eukaryotic translation initiation factor 5B"/>
    <property type="match status" value="1"/>
</dbReference>
<keyword evidence="9" id="KW-0547">Nucleotide-binding</keyword>
<keyword evidence="7" id="KW-0396">Initiation factor</keyword>
<dbReference type="CDD" id="cd01887">
    <property type="entry name" value="IF2_eIF5B"/>
    <property type="match status" value="1"/>
</dbReference>
<dbReference type="NCBIfam" id="TIGR00231">
    <property type="entry name" value="small_GTP"/>
    <property type="match status" value="1"/>
</dbReference>
<evidence type="ECO:0000256" key="1">
    <source>
        <dbReference type="ARBA" id="ARBA00001944"/>
    </source>
</evidence>
<dbReference type="GO" id="GO:0003743">
    <property type="term" value="F:translation initiation factor activity"/>
    <property type="evidence" value="ECO:0007669"/>
    <property type="project" value="UniProtKB-KW"/>
</dbReference>
<dbReference type="Pfam" id="PF00009">
    <property type="entry name" value="GTP_EFTU"/>
    <property type="match status" value="1"/>
</dbReference>
<keyword evidence="17" id="KW-1133">Transmembrane helix</keyword>
<evidence type="ECO:0000256" key="7">
    <source>
        <dbReference type="ARBA" id="ARBA00022540"/>
    </source>
</evidence>
<sequence length="1154" mass="129801">MPPKKGGKKNKNDDDWDDEAAERKLAALKLAEQSETQWDDEPPKPKGKAKAPAKKGFAAMMMDDDSDQEKPISDDEPEPEPTPEPKVVEEKKPKKEKKEKGKKGKKGKQADDDDDLDAILASIESKDAPVPAAPPVATSKSDEKEASPNVDEPEPEDKKGKKKKKGKKGGNDEPSEVNEITAKPTEDSVKAPSEEKEEEKEEEDGSDNDEEGGKGKKDKKKQKKKDKKKEKEKKEKEEKKGKKGASGVSLIKEMLKKQQEIREEQERLAREEQERIEKLEKEREEQERIAREKKEAAKEAKRLEIERQKAAGTYMTAKQRKEQQIALEKLKAAGLNIPTVREAPADDTQKKGSFVYMDEKTRQKLEEKKRRRLEKQGLIAPETKQDAPPVEKVETSVEEEKTPESTPDKEEPLDDWEMADEVVEEPTKPAKEDVKQVKAEEESDDDEESDEDEEEESSEESDSDSEEEEEEDSSDSDAEVGKGKETKEQLMERIRSRIAKRREAAQAKRTTDDLRSPVICVLGHVDTGKTKMLDTIRRTNVQGGEAGGITQQIGATEVPADAIKERCRQVKDFKADLMKIPGFLIIDTPGHESFSNLRTRGSSLCDFAILVVDIMHGLEPQTIESLKLLIKGNTPFVVALNKIDRLYEYESNPRKDVYELLKSQKQRVQQEFKERYEKIVVEFAEQGINVTLSNKQKDDDFVCMVPTSAALGDGVGNLMAFIVNQTQTKYAEKLAYCEELDATVMEVKAIPGLGTTIDVILVNGRMRTGDVIVLTGADGAIVTQIRELLMPQPLREMRVKNEYKHYKEIRGARGVKVLAKNLEKALAGLPMFITDREDEIDYLRAEADEQLKNALHDIKKKPIGVYVMASTLGSLEALLDFLKSQKIPYSNVNIGPVHKRDVQKASAMKEHKAEYACILAFDVKVERDAQIFADNEGVKIFQADIIYHLQDSFLKYREELAEKARRENEHLAIFPCKLRILPNHVYNARNPIVCGVSVEAGQVKRGTPICVPSKEGILLGTVSSIERNGEEVVLAKQGDEVCIKIENTTGEAPRLYGRHFTHEDTLVSKISRESIDVCKTYFRDDLSKADWQLIVQLKKVLDIIHRKPSVQAAHQPTMNVYSVLIFVAIAIATVSAHGRPYCRRRPGTGAGRPE</sequence>
<feature type="compositionally biased region" description="Basic and acidic residues" evidence="16">
    <location>
        <begin position="184"/>
        <end position="194"/>
    </location>
</feature>
<keyword evidence="20" id="KW-1185">Reference proteome</keyword>
<dbReference type="Proteomes" id="UP000494206">
    <property type="component" value="Unassembled WGS sequence"/>
</dbReference>
<evidence type="ECO:0000256" key="4">
    <source>
        <dbReference type="ARBA" id="ARBA00011986"/>
    </source>
</evidence>
<evidence type="ECO:0000256" key="5">
    <source>
        <dbReference type="ARBA" id="ARBA00013824"/>
    </source>
</evidence>
<comment type="function">
    <text evidence="14">Plays a role in translation initiation. Ribosome-dependent GTPase that promotes the joining of the 60S ribosomal subunit to the pre-initiation complex to form the 80S initiation complex with the initiator methionine-tRNA in the P-site base paired to the start codon. Together with eIF1A (EIF1AX), actively orients the initiator methionine-tRNA in a conformation that allows 60S ribosomal subunit joining to form the 80S initiation complex. Is released after formation of the 80S initiation complex. Its GTPase activity is not essential for ribosomal subunits joining, but GTP hydrolysis is needed for eIF1A (EIF1AX) ejection quickly followed by EIF5B release to form elongation-competent ribosomes. In contrast to its procaryotic homolog, does not promote recruitment of Met-rRNA to the small ribosomal subunit.</text>
</comment>
<evidence type="ECO:0000313" key="19">
    <source>
        <dbReference type="EMBL" id="CAB3402409.1"/>
    </source>
</evidence>
<dbReference type="InterPro" id="IPR005225">
    <property type="entry name" value="Small_GTP-bd"/>
</dbReference>
<dbReference type="CDD" id="cd03703">
    <property type="entry name" value="aeIF5B_II"/>
    <property type="match status" value="1"/>
</dbReference>
<organism evidence="19 20">
    <name type="scientific">Caenorhabditis bovis</name>
    <dbReference type="NCBI Taxonomy" id="2654633"/>
    <lineage>
        <taxon>Eukaryota</taxon>
        <taxon>Metazoa</taxon>
        <taxon>Ecdysozoa</taxon>
        <taxon>Nematoda</taxon>
        <taxon>Chromadorea</taxon>
        <taxon>Rhabditida</taxon>
        <taxon>Rhabditina</taxon>
        <taxon>Rhabditomorpha</taxon>
        <taxon>Rhabditoidea</taxon>
        <taxon>Rhabditidae</taxon>
        <taxon>Peloderinae</taxon>
        <taxon>Caenorhabditis</taxon>
    </lineage>
</organism>
<keyword evidence="12" id="KW-0342">GTP-binding</keyword>
<evidence type="ECO:0000256" key="13">
    <source>
        <dbReference type="ARBA" id="ARBA00032478"/>
    </source>
</evidence>
<keyword evidence="11" id="KW-0648">Protein biosynthesis</keyword>
<evidence type="ECO:0000256" key="12">
    <source>
        <dbReference type="ARBA" id="ARBA00023134"/>
    </source>
</evidence>
<dbReference type="EMBL" id="CADEPM010000003">
    <property type="protein sequence ID" value="CAB3402409.1"/>
    <property type="molecule type" value="Genomic_DNA"/>
</dbReference>
<dbReference type="FunFam" id="2.40.30.10:FF:000013">
    <property type="entry name" value="eukaryotic translation initiation factor 5B"/>
    <property type="match status" value="1"/>
</dbReference>
<keyword evidence="17" id="KW-0472">Membrane</keyword>
<comment type="subcellular location">
    <subcellularLocation>
        <location evidence="2">Cytoplasm</location>
    </subcellularLocation>
</comment>
<keyword evidence="6" id="KW-0963">Cytoplasm</keyword>
<evidence type="ECO:0000256" key="16">
    <source>
        <dbReference type="SAM" id="MobiDB-lite"/>
    </source>
</evidence>
<dbReference type="OrthoDB" id="4928at2759"/>
<keyword evidence="17" id="KW-0812">Transmembrane</keyword>
<feature type="domain" description="Tr-type G" evidence="18">
    <location>
        <begin position="514"/>
        <end position="730"/>
    </location>
</feature>
<comment type="caution">
    <text evidence="19">The sequence shown here is derived from an EMBL/GenBank/DDBJ whole genome shotgun (WGS) entry which is preliminary data.</text>
</comment>
<dbReference type="PANTHER" id="PTHR43381">
    <property type="entry name" value="TRANSLATION INITIATION FACTOR IF-2-RELATED"/>
    <property type="match status" value="1"/>
</dbReference>
<feature type="compositionally biased region" description="Basic residues" evidence="16">
    <location>
        <begin position="216"/>
        <end position="231"/>
    </location>
</feature>
<feature type="compositionally biased region" description="Basic and acidic residues" evidence="16">
    <location>
        <begin position="383"/>
        <end position="410"/>
    </location>
</feature>
<feature type="compositionally biased region" description="Acidic residues" evidence="16">
    <location>
        <begin position="411"/>
        <end position="424"/>
    </location>
</feature>
<evidence type="ECO:0000259" key="18">
    <source>
        <dbReference type="PROSITE" id="PS51722"/>
    </source>
</evidence>
<feature type="compositionally biased region" description="Basic and acidic residues" evidence="16">
    <location>
        <begin position="357"/>
        <end position="368"/>
    </location>
</feature>
<dbReference type="FunFam" id="3.40.50.300:FF:000112">
    <property type="entry name" value="Eukaryotic translation initiation factor 5B"/>
    <property type="match status" value="1"/>
</dbReference>
<reference evidence="19 20" key="1">
    <citation type="submission" date="2020-04" db="EMBL/GenBank/DDBJ databases">
        <authorList>
            <person name="Laetsch R D."/>
            <person name="Stevens L."/>
            <person name="Kumar S."/>
            <person name="Blaxter L. M."/>
        </authorList>
    </citation>
    <scope>NUCLEOTIDE SEQUENCE [LARGE SCALE GENOMIC DNA]</scope>
</reference>
<evidence type="ECO:0000256" key="2">
    <source>
        <dbReference type="ARBA" id="ARBA00004496"/>
    </source>
</evidence>
<dbReference type="Gene3D" id="3.40.50.300">
    <property type="entry name" value="P-loop containing nucleotide triphosphate hydrolases"/>
    <property type="match status" value="1"/>
</dbReference>
<evidence type="ECO:0000256" key="17">
    <source>
        <dbReference type="SAM" id="Phobius"/>
    </source>
</evidence>
<dbReference type="InterPro" id="IPR036925">
    <property type="entry name" value="TIF_IF2_dom3_sf"/>
</dbReference>
<dbReference type="Pfam" id="PF10917">
    <property type="entry name" value="Fungus-induced"/>
    <property type="match status" value="1"/>
</dbReference>
<dbReference type="Gene3D" id="2.40.30.10">
    <property type="entry name" value="Translation factors"/>
    <property type="match status" value="2"/>
</dbReference>
<evidence type="ECO:0000256" key="11">
    <source>
        <dbReference type="ARBA" id="ARBA00022917"/>
    </source>
</evidence>
<dbReference type="InterPro" id="IPR015760">
    <property type="entry name" value="TIF_IF2"/>
</dbReference>
<evidence type="ECO:0000256" key="10">
    <source>
        <dbReference type="ARBA" id="ARBA00022801"/>
    </source>
</evidence>
<feature type="compositionally biased region" description="Basic and acidic residues" evidence="16">
    <location>
        <begin position="86"/>
        <end position="99"/>
    </location>
</feature>
<evidence type="ECO:0000256" key="15">
    <source>
        <dbReference type="ARBA" id="ARBA00061781"/>
    </source>
</evidence>
<dbReference type="SUPFAM" id="SSF50447">
    <property type="entry name" value="Translation proteins"/>
    <property type="match status" value="1"/>
</dbReference>
<evidence type="ECO:0000256" key="8">
    <source>
        <dbReference type="ARBA" id="ARBA00022723"/>
    </source>
</evidence>